<name>A0A9X6YB94_BACTU</name>
<organism evidence="2 3">
    <name type="scientific">Bacillus thuringiensis</name>
    <dbReference type="NCBI Taxonomy" id="1428"/>
    <lineage>
        <taxon>Bacteria</taxon>
        <taxon>Bacillati</taxon>
        <taxon>Bacillota</taxon>
        <taxon>Bacilli</taxon>
        <taxon>Bacillales</taxon>
        <taxon>Bacillaceae</taxon>
        <taxon>Bacillus</taxon>
        <taxon>Bacillus cereus group</taxon>
    </lineage>
</organism>
<reference evidence="2 3" key="1">
    <citation type="submission" date="2017-09" db="EMBL/GenBank/DDBJ databases">
        <title>Large-scale bioinformatics analysis of Bacillus genomes uncovers conserved roles of natural products in bacterial physiology.</title>
        <authorList>
            <consortium name="Agbiome Team Llc"/>
            <person name="Bleich R.M."/>
            <person name="Grubbs K.J."/>
            <person name="Santa Maria K.C."/>
            <person name="Allen S.E."/>
            <person name="Farag S."/>
            <person name="Shank E.A."/>
            <person name="Bowers A."/>
        </authorList>
    </citation>
    <scope>NUCLEOTIDE SEQUENCE [LARGE SCALE GENOMIC DNA]</scope>
    <source>
        <strain evidence="2 3">AFS089089</strain>
    </source>
</reference>
<dbReference type="InterPro" id="IPR013762">
    <property type="entry name" value="Integrase-like_cat_sf"/>
</dbReference>
<evidence type="ECO:0000256" key="1">
    <source>
        <dbReference type="ARBA" id="ARBA00023172"/>
    </source>
</evidence>
<dbReference type="RefSeq" id="WP_098901857.1">
    <property type="nucleotide sequence ID" value="NZ_NVNL01000013.1"/>
</dbReference>
<dbReference type="GO" id="GO:0003677">
    <property type="term" value="F:DNA binding"/>
    <property type="evidence" value="ECO:0007669"/>
    <property type="project" value="InterPro"/>
</dbReference>
<evidence type="ECO:0000313" key="2">
    <source>
        <dbReference type="EMBL" id="PEA90154.1"/>
    </source>
</evidence>
<evidence type="ECO:0000313" key="3">
    <source>
        <dbReference type="Proteomes" id="UP000220702"/>
    </source>
</evidence>
<protein>
    <submittedName>
        <fullName evidence="2">Integrase</fullName>
    </submittedName>
</protein>
<comment type="caution">
    <text evidence="2">The sequence shown here is derived from an EMBL/GenBank/DDBJ whole genome shotgun (WGS) entry which is preliminary data.</text>
</comment>
<dbReference type="Gene3D" id="1.10.443.10">
    <property type="entry name" value="Intergrase catalytic core"/>
    <property type="match status" value="1"/>
</dbReference>
<dbReference type="InterPro" id="IPR011010">
    <property type="entry name" value="DNA_brk_join_enz"/>
</dbReference>
<proteinExistence type="predicted"/>
<dbReference type="EMBL" id="NVNL01000013">
    <property type="protein sequence ID" value="PEA90154.1"/>
    <property type="molecule type" value="Genomic_DNA"/>
</dbReference>
<dbReference type="GO" id="GO:0006310">
    <property type="term" value="P:DNA recombination"/>
    <property type="evidence" value="ECO:0007669"/>
    <property type="project" value="UniProtKB-KW"/>
</dbReference>
<dbReference type="Proteomes" id="UP000220702">
    <property type="component" value="Unassembled WGS sequence"/>
</dbReference>
<dbReference type="SUPFAM" id="SSF56349">
    <property type="entry name" value="DNA breaking-rejoining enzymes"/>
    <property type="match status" value="1"/>
</dbReference>
<gene>
    <name evidence="2" type="ORF">CON71_09270</name>
</gene>
<dbReference type="GO" id="GO:0015074">
    <property type="term" value="P:DNA integration"/>
    <property type="evidence" value="ECO:0007669"/>
    <property type="project" value="InterPro"/>
</dbReference>
<accession>A0A9X6YB94</accession>
<dbReference type="AlphaFoldDB" id="A0A9X6YB94"/>
<keyword evidence="1" id="KW-0233">DNA recombination</keyword>
<sequence>MQLKKIINMGNMPITVTESITYNDINVSKFENIFNDLLINGYIIAKSFDDDEWLIPCNIQNTPFKLSFHKLFSYKKLCTIIKYYLLLRRASGISPSTIETEFNILRKIILATEGVTSTDQFEKLLSSFSIPWASTLALVLKEFLKFSQLPGHEKYIEICDSFPSPKWKNRDLPNFYHVLLFDEIINDFKYKIVLPRYHKYYPVILWWTITNIIPMRPNEFLRMKYNCLHEKNDGKTWIVIPRSKQKFDSPKQQEYFQHILITDDISKAIKDFQYVLNTYNIHTDNLFPQEFYGQFFSRGIKRPSNRILKHQFQTLMNNFYTEIVEQMYSQHSLDKISPGDTRHFAIINMFLQGFNVLSIARLAGQTTIQHASNYYSHAKLFAQSYVYRLTQTIVEKQAQNKMSGGFLGTKRKIFDNRILYSPKNSDQYQKVDYGYCTDKNFPNNCVEDCRICVNHYFFNPSIEEYDEAIKWLESYSRDLENRINDHLEYIKEFSLSQSHERVNYHESLLTKHSRQLLKYMDHKAIVDAKFIEE</sequence>